<keyword evidence="1" id="KW-0472">Membrane</keyword>
<name>A0A3P7JG60_STRVU</name>
<dbReference type="EMBL" id="UYYB01106195">
    <property type="protein sequence ID" value="VDM79743.1"/>
    <property type="molecule type" value="Genomic_DNA"/>
</dbReference>
<evidence type="ECO:0000313" key="3">
    <source>
        <dbReference type="Proteomes" id="UP000270094"/>
    </source>
</evidence>
<dbReference type="PANTHER" id="PTHR46709">
    <property type="entry name" value="PROTEIN CBG23488-RELATED"/>
    <property type="match status" value="1"/>
</dbReference>
<keyword evidence="1" id="KW-1133">Transmembrane helix</keyword>
<evidence type="ECO:0000256" key="1">
    <source>
        <dbReference type="SAM" id="Phobius"/>
    </source>
</evidence>
<dbReference type="SUPFAM" id="SSF81321">
    <property type="entry name" value="Family A G protein-coupled receptor-like"/>
    <property type="match status" value="1"/>
</dbReference>
<dbReference type="AlphaFoldDB" id="A0A3P7JG60"/>
<sequence>MKRQKLDFNSKLWKSTEKGKTRQLLKLVAFQSSLPRISISESEPGDSSRSDEDGTELQTFAPLVYIPLRLESVLNTTYSGILNQVRIILLITNRAATNQTPELLDFVKKMASITINPPKTIFDLNLKSMMPFGAELPHVARVSCHQSDKYERAFDETLDVLRYKSESGRPKEEGAEAHGLRNFFRNPVKWQNWMSKVRSATWTLLLVCLLYLLSNLPNVIVTAWEFVDMQSLQTEFFAFYMFSTDLVSLLVVAACAMRLPIYMLCNPELRRVITATIKLNIKPKIRQCKADYL</sequence>
<feature type="transmembrane region" description="Helical" evidence="1">
    <location>
        <begin position="236"/>
        <end position="261"/>
    </location>
</feature>
<evidence type="ECO:0008006" key="4">
    <source>
        <dbReference type="Google" id="ProtNLM"/>
    </source>
</evidence>
<dbReference type="Gene3D" id="1.20.1070.10">
    <property type="entry name" value="Rhodopsin 7-helix transmembrane proteins"/>
    <property type="match status" value="1"/>
</dbReference>
<feature type="transmembrane region" description="Helical" evidence="1">
    <location>
        <begin position="202"/>
        <end position="224"/>
    </location>
</feature>
<gene>
    <name evidence="2" type="ORF">SVUK_LOCUS14741</name>
</gene>
<proteinExistence type="predicted"/>
<keyword evidence="3" id="KW-1185">Reference proteome</keyword>
<evidence type="ECO:0000313" key="2">
    <source>
        <dbReference type="EMBL" id="VDM79743.1"/>
    </source>
</evidence>
<accession>A0A3P7JG60</accession>
<dbReference type="Proteomes" id="UP000270094">
    <property type="component" value="Unassembled WGS sequence"/>
</dbReference>
<dbReference type="PANTHER" id="PTHR46709:SF3">
    <property type="entry name" value="G-PROTEIN COUPLED RECEPTORS FAMILY 1 PROFILE DOMAIN-CONTAINING PROTEIN"/>
    <property type="match status" value="1"/>
</dbReference>
<reference evidence="2 3" key="1">
    <citation type="submission" date="2018-11" db="EMBL/GenBank/DDBJ databases">
        <authorList>
            <consortium name="Pathogen Informatics"/>
        </authorList>
    </citation>
    <scope>NUCLEOTIDE SEQUENCE [LARGE SCALE GENOMIC DNA]</scope>
</reference>
<dbReference type="OrthoDB" id="5849663at2759"/>
<protein>
    <recommendedName>
        <fullName evidence="4">G-protein coupled receptors family 1 profile domain-containing protein</fullName>
    </recommendedName>
</protein>
<organism evidence="2 3">
    <name type="scientific">Strongylus vulgaris</name>
    <name type="common">Blood worm</name>
    <dbReference type="NCBI Taxonomy" id="40348"/>
    <lineage>
        <taxon>Eukaryota</taxon>
        <taxon>Metazoa</taxon>
        <taxon>Ecdysozoa</taxon>
        <taxon>Nematoda</taxon>
        <taxon>Chromadorea</taxon>
        <taxon>Rhabditida</taxon>
        <taxon>Rhabditina</taxon>
        <taxon>Rhabditomorpha</taxon>
        <taxon>Strongyloidea</taxon>
        <taxon>Strongylidae</taxon>
        <taxon>Strongylus</taxon>
    </lineage>
</organism>
<keyword evidence="1" id="KW-0812">Transmembrane</keyword>